<dbReference type="Pfam" id="PF00156">
    <property type="entry name" value="Pribosyltran"/>
    <property type="match status" value="1"/>
</dbReference>
<evidence type="ECO:0000256" key="5">
    <source>
        <dbReference type="SAM" id="MobiDB-lite"/>
    </source>
</evidence>
<reference evidence="7 8" key="1">
    <citation type="submission" date="2019-03" db="EMBL/GenBank/DDBJ databases">
        <title>Genomic Encyclopedia of Type Strains, Phase III (KMG-III): the genomes of soil and plant-associated and newly described type strains.</title>
        <authorList>
            <person name="Whitman W."/>
        </authorList>
    </citation>
    <scope>NUCLEOTIDE SEQUENCE [LARGE SCALE GENOMIC DNA]</scope>
    <source>
        <strain evidence="7 8">VKM Ac-2527</strain>
    </source>
</reference>
<dbReference type="Gene3D" id="3.40.50.2020">
    <property type="match status" value="1"/>
</dbReference>
<dbReference type="CDD" id="cd06223">
    <property type="entry name" value="PRTases_typeI"/>
    <property type="match status" value="1"/>
</dbReference>
<dbReference type="InterPro" id="IPR050137">
    <property type="entry name" value="PyrR_bifunctional"/>
</dbReference>
<accession>A0A4R6KIS3</accession>
<dbReference type="EC" id="2.4.2.9" evidence="4"/>
<comment type="catalytic activity">
    <reaction evidence="4">
        <text>UMP + diphosphate = 5-phospho-alpha-D-ribose 1-diphosphate + uracil</text>
        <dbReference type="Rhea" id="RHEA:13017"/>
        <dbReference type="ChEBI" id="CHEBI:17568"/>
        <dbReference type="ChEBI" id="CHEBI:33019"/>
        <dbReference type="ChEBI" id="CHEBI:57865"/>
        <dbReference type="ChEBI" id="CHEBI:58017"/>
        <dbReference type="EC" id="2.4.2.9"/>
    </reaction>
</comment>
<keyword evidence="8" id="KW-1185">Reference proteome</keyword>
<dbReference type="RefSeq" id="WP_202869580.1">
    <property type="nucleotide sequence ID" value="NZ_SNWQ01000007.1"/>
</dbReference>
<dbReference type="InterPro" id="IPR000836">
    <property type="entry name" value="PRTase_dom"/>
</dbReference>
<comment type="caution">
    <text evidence="7">The sequence shown here is derived from an EMBL/GenBank/DDBJ whole genome shotgun (WGS) entry which is preliminary data.</text>
</comment>
<dbReference type="PANTHER" id="PTHR11608">
    <property type="entry name" value="BIFUNCTIONAL PROTEIN PYRR"/>
    <property type="match status" value="1"/>
</dbReference>
<gene>
    <name evidence="4" type="primary">pyrR</name>
    <name evidence="7" type="ORF">EV643_107213</name>
</gene>
<sequence>MSPAPMPQSPDTQAAPRTVLDASDISRALTRIAHEILERNKGADPVVLLGIPTRGVGLAARISERITAVEGRSVPTGSLDVTMYRDDIGLKPARALEHTDIPPGGIDGKVVVLVDDVLFSGRTIRAALDAIGDIGRPKAVQLAVLVDRGHRELPIRADYVGKNLPTSLIERVTVHLTEYDGDDAVVIADKPADKSGDKPVDETARTGASA</sequence>
<evidence type="ECO:0000256" key="3">
    <source>
        <dbReference type="ARBA" id="ARBA00023163"/>
    </source>
</evidence>
<dbReference type="NCBIfam" id="NF003549">
    <property type="entry name" value="PRK05205.1-5"/>
    <property type="match status" value="1"/>
</dbReference>
<evidence type="ECO:0000259" key="6">
    <source>
        <dbReference type="Pfam" id="PF00156"/>
    </source>
</evidence>
<comment type="function">
    <text evidence="4">Regulates the transcription of the pyrimidine nucleotide (pyr) operon in response to exogenous pyrimidines.</text>
</comment>
<protein>
    <recommendedName>
        <fullName evidence="4">Bifunctional protein PyrR</fullName>
    </recommendedName>
    <domain>
        <recommendedName>
            <fullName evidence="4">Pyrimidine operon regulatory protein</fullName>
        </recommendedName>
    </domain>
    <domain>
        <recommendedName>
            <fullName evidence="4">Uracil phosphoribosyltransferase</fullName>
            <shortName evidence="4">UPRTase</shortName>
            <ecNumber evidence="4">2.4.2.9</ecNumber>
        </recommendedName>
    </domain>
</protein>
<dbReference type="GO" id="GO:0004845">
    <property type="term" value="F:uracil phosphoribosyltransferase activity"/>
    <property type="evidence" value="ECO:0007669"/>
    <property type="project" value="UniProtKB-UniRule"/>
</dbReference>
<keyword evidence="3 4" id="KW-0804">Transcription</keyword>
<feature type="region of interest" description="Disordered" evidence="5">
    <location>
        <begin position="189"/>
        <end position="210"/>
    </location>
</feature>
<evidence type="ECO:0000313" key="7">
    <source>
        <dbReference type="EMBL" id="TDO48583.1"/>
    </source>
</evidence>
<dbReference type="NCBIfam" id="NF003547">
    <property type="entry name" value="PRK05205.1-3"/>
    <property type="match status" value="1"/>
</dbReference>
<name>A0A4R6KIS3_9ACTN</name>
<evidence type="ECO:0000256" key="2">
    <source>
        <dbReference type="ARBA" id="ARBA00023015"/>
    </source>
</evidence>
<dbReference type="SUPFAM" id="SSF53271">
    <property type="entry name" value="PRTase-like"/>
    <property type="match status" value="1"/>
</dbReference>
<feature type="short sequence motif" description="PRPP-binding" evidence="4">
    <location>
        <begin position="111"/>
        <end position="123"/>
    </location>
</feature>
<evidence type="ECO:0000256" key="1">
    <source>
        <dbReference type="ARBA" id="ARBA00005565"/>
    </source>
</evidence>
<dbReference type="PANTHER" id="PTHR11608:SF0">
    <property type="entry name" value="BIFUNCTIONAL PROTEIN PYRR"/>
    <property type="match status" value="1"/>
</dbReference>
<evidence type="ECO:0000313" key="8">
    <source>
        <dbReference type="Proteomes" id="UP000295388"/>
    </source>
</evidence>
<keyword evidence="4 7" id="KW-0808">Transferase</keyword>
<comment type="function">
    <text evidence="4">Also displays a weak uracil phosphoribosyltransferase activity which is not physiologically significant.</text>
</comment>
<comment type="similarity">
    <text evidence="1 4">Belongs to the purine/pyrimidine phosphoribosyltransferase family. PyrR subfamily.</text>
</comment>
<dbReference type="Proteomes" id="UP000295388">
    <property type="component" value="Unassembled WGS sequence"/>
</dbReference>
<dbReference type="FunFam" id="3.40.50.2020:FF:000020">
    <property type="entry name" value="Bifunctional protein PyrR"/>
    <property type="match status" value="1"/>
</dbReference>
<dbReference type="GO" id="GO:0006355">
    <property type="term" value="P:regulation of DNA-templated transcription"/>
    <property type="evidence" value="ECO:0007669"/>
    <property type="project" value="UniProtKB-UniRule"/>
</dbReference>
<dbReference type="InterPro" id="IPR023050">
    <property type="entry name" value="PyrR"/>
</dbReference>
<dbReference type="HAMAP" id="MF_01219">
    <property type="entry name" value="PyrR"/>
    <property type="match status" value="1"/>
</dbReference>
<dbReference type="NCBIfam" id="NF003548">
    <property type="entry name" value="PRK05205.1-4"/>
    <property type="match status" value="1"/>
</dbReference>
<proteinExistence type="inferred from homology"/>
<evidence type="ECO:0000256" key="4">
    <source>
        <dbReference type="HAMAP-Rule" id="MF_01219"/>
    </source>
</evidence>
<keyword evidence="2 4" id="KW-0805">Transcription regulation</keyword>
<feature type="domain" description="Phosphoribosyltransferase" evidence="6">
    <location>
        <begin position="20"/>
        <end position="163"/>
    </location>
</feature>
<keyword evidence="4 7" id="KW-0328">Glycosyltransferase</keyword>
<feature type="compositionally biased region" description="Basic and acidic residues" evidence="5">
    <location>
        <begin position="190"/>
        <end position="204"/>
    </location>
</feature>
<dbReference type="AlphaFoldDB" id="A0A4R6KIS3"/>
<dbReference type="InterPro" id="IPR029057">
    <property type="entry name" value="PRTase-like"/>
</dbReference>
<organism evidence="7 8">
    <name type="scientific">Kribbella caucasensis</name>
    <dbReference type="NCBI Taxonomy" id="2512215"/>
    <lineage>
        <taxon>Bacteria</taxon>
        <taxon>Bacillati</taxon>
        <taxon>Actinomycetota</taxon>
        <taxon>Actinomycetes</taxon>
        <taxon>Propionibacteriales</taxon>
        <taxon>Kribbellaceae</taxon>
        <taxon>Kribbella</taxon>
    </lineage>
</organism>
<dbReference type="EMBL" id="SNWQ01000007">
    <property type="protein sequence ID" value="TDO48583.1"/>
    <property type="molecule type" value="Genomic_DNA"/>
</dbReference>